<name>A0AAE0GEX2_9CHLO</name>
<keyword evidence="2" id="KW-0813">Transport</keyword>
<evidence type="ECO:0000256" key="5">
    <source>
        <dbReference type="ARBA" id="ARBA00022989"/>
    </source>
</evidence>
<dbReference type="GO" id="GO:0005774">
    <property type="term" value="C:vacuolar membrane"/>
    <property type="evidence" value="ECO:0007669"/>
    <property type="project" value="UniProtKB-ARBA"/>
</dbReference>
<evidence type="ECO:0000313" key="10">
    <source>
        <dbReference type="EMBL" id="KAK3276793.1"/>
    </source>
</evidence>
<feature type="non-terminal residue" evidence="10">
    <location>
        <position position="1"/>
    </location>
</feature>
<feature type="transmembrane region" description="Helical" evidence="8">
    <location>
        <begin position="142"/>
        <end position="161"/>
    </location>
</feature>
<feature type="transmembrane region" description="Helical" evidence="8">
    <location>
        <begin position="181"/>
        <end position="208"/>
    </location>
</feature>
<evidence type="ECO:0000256" key="7">
    <source>
        <dbReference type="ARBA" id="ARBA00023136"/>
    </source>
</evidence>
<keyword evidence="3" id="KW-0050">Antiport</keyword>
<comment type="subcellular location">
    <subcellularLocation>
        <location evidence="1">Endomembrane system</location>
        <topology evidence="1">Multi-pass membrane protein</topology>
    </subcellularLocation>
</comment>
<keyword evidence="11" id="KW-1185">Reference proteome</keyword>
<dbReference type="InterPro" id="IPR004713">
    <property type="entry name" value="CaH_exchang"/>
</dbReference>
<feature type="transmembrane region" description="Helical" evidence="8">
    <location>
        <begin position="242"/>
        <end position="261"/>
    </location>
</feature>
<feature type="domain" description="Sodium/calcium exchanger membrane region" evidence="9">
    <location>
        <begin position="1"/>
        <end position="89"/>
    </location>
</feature>
<dbReference type="GO" id="GO:0015369">
    <property type="term" value="F:calcium:proton antiporter activity"/>
    <property type="evidence" value="ECO:0007669"/>
    <property type="project" value="TreeGrafter"/>
</dbReference>
<evidence type="ECO:0000256" key="4">
    <source>
        <dbReference type="ARBA" id="ARBA00022692"/>
    </source>
</evidence>
<dbReference type="PANTHER" id="PTHR31503">
    <property type="entry name" value="VACUOLAR CALCIUM ION TRANSPORTER"/>
    <property type="match status" value="1"/>
</dbReference>
<evidence type="ECO:0000256" key="2">
    <source>
        <dbReference type="ARBA" id="ARBA00022448"/>
    </source>
</evidence>
<reference evidence="10 11" key="1">
    <citation type="journal article" date="2015" name="Genome Biol. Evol.">
        <title>Comparative Genomics of a Bacterivorous Green Alga Reveals Evolutionary Causalities and Consequences of Phago-Mixotrophic Mode of Nutrition.</title>
        <authorList>
            <person name="Burns J.A."/>
            <person name="Paasch A."/>
            <person name="Narechania A."/>
            <person name="Kim E."/>
        </authorList>
    </citation>
    <scope>NUCLEOTIDE SEQUENCE [LARGE SCALE GENOMIC DNA]</scope>
    <source>
        <strain evidence="10 11">PLY_AMNH</strain>
    </source>
</reference>
<dbReference type="Gene3D" id="1.20.1420.30">
    <property type="entry name" value="NCX, central ion-binding region"/>
    <property type="match status" value="2"/>
</dbReference>
<feature type="transmembrane region" description="Helical" evidence="8">
    <location>
        <begin position="214"/>
        <end position="235"/>
    </location>
</feature>
<dbReference type="Pfam" id="PF01699">
    <property type="entry name" value="Na_Ca_ex"/>
    <property type="match status" value="2"/>
</dbReference>
<protein>
    <recommendedName>
        <fullName evidence="9">Sodium/calcium exchanger membrane region domain-containing protein</fullName>
    </recommendedName>
</protein>
<evidence type="ECO:0000259" key="9">
    <source>
        <dbReference type="Pfam" id="PF01699"/>
    </source>
</evidence>
<keyword evidence="7 8" id="KW-0472">Membrane</keyword>
<organism evidence="10 11">
    <name type="scientific">Cymbomonas tetramitiformis</name>
    <dbReference type="NCBI Taxonomy" id="36881"/>
    <lineage>
        <taxon>Eukaryota</taxon>
        <taxon>Viridiplantae</taxon>
        <taxon>Chlorophyta</taxon>
        <taxon>Pyramimonadophyceae</taxon>
        <taxon>Pyramimonadales</taxon>
        <taxon>Pyramimonadaceae</taxon>
        <taxon>Cymbomonas</taxon>
    </lineage>
</organism>
<feature type="transmembrane region" description="Helical" evidence="8">
    <location>
        <begin position="38"/>
        <end position="59"/>
    </location>
</feature>
<feature type="transmembrane region" description="Helical" evidence="8">
    <location>
        <begin position="65"/>
        <end position="87"/>
    </location>
</feature>
<dbReference type="InterPro" id="IPR044880">
    <property type="entry name" value="NCX_ion-bd_dom_sf"/>
</dbReference>
<proteinExistence type="predicted"/>
<keyword evidence="5 8" id="KW-1133">Transmembrane helix</keyword>
<evidence type="ECO:0000256" key="6">
    <source>
        <dbReference type="ARBA" id="ARBA00023065"/>
    </source>
</evidence>
<gene>
    <name evidence="10" type="ORF">CYMTET_15164</name>
</gene>
<keyword evidence="6" id="KW-0406">Ion transport</keyword>
<evidence type="ECO:0000256" key="1">
    <source>
        <dbReference type="ARBA" id="ARBA00004127"/>
    </source>
</evidence>
<sequence>GALLGSIICKLLCVVGFSFLLGGFRYKEQSYSENTVHTCMNVLLLASACVLLPSTVAYIDLPAIQAIYLSRYIAIIVACTYPLYLWFQLHTHKSLFQREEFEDEVEGKVEPMSFKSLVLLVVFLTYLIGECSDALIDGIEPLTMRFGFSQLFVGLVLLPLVNSIGELIQGVKLALKNEMDLSLTVTIGSCLQTALFMIPLMVLLGWALNVPVTLAFPGAQAISFILSVLVVQAVTSDRKSNWFEGVLLLTLYGTICFLFLYCL</sequence>
<dbReference type="EMBL" id="LGRX02006381">
    <property type="protein sequence ID" value="KAK3276793.1"/>
    <property type="molecule type" value="Genomic_DNA"/>
</dbReference>
<feature type="transmembrane region" description="Helical" evidence="8">
    <location>
        <begin position="117"/>
        <end position="136"/>
    </location>
</feature>
<dbReference type="AlphaFoldDB" id="A0AAE0GEX2"/>
<evidence type="ECO:0000256" key="8">
    <source>
        <dbReference type="SAM" id="Phobius"/>
    </source>
</evidence>
<dbReference type="InterPro" id="IPR004837">
    <property type="entry name" value="NaCa_Exmemb"/>
</dbReference>
<keyword evidence="4 8" id="KW-0812">Transmembrane</keyword>
<feature type="domain" description="Sodium/calcium exchanger membrane region" evidence="9">
    <location>
        <begin position="117"/>
        <end position="260"/>
    </location>
</feature>
<dbReference type="PANTHER" id="PTHR31503:SF22">
    <property type="entry name" value="VACUOLAR CALCIUM ION TRANSPORTER"/>
    <property type="match status" value="1"/>
</dbReference>
<evidence type="ECO:0000256" key="3">
    <source>
        <dbReference type="ARBA" id="ARBA00022449"/>
    </source>
</evidence>
<dbReference type="Proteomes" id="UP001190700">
    <property type="component" value="Unassembled WGS sequence"/>
</dbReference>
<accession>A0AAE0GEX2</accession>
<dbReference type="GO" id="GO:0006874">
    <property type="term" value="P:intracellular calcium ion homeostasis"/>
    <property type="evidence" value="ECO:0007669"/>
    <property type="project" value="TreeGrafter"/>
</dbReference>
<dbReference type="GO" id="GO:0012505">
    <property type="term" value="C:endomembrane system"/>
    <property type="evidence" value="ECO:0007669"/>
    <property type="project" value="UniProtKB-SubCell"/>
</dbReference>
<evidence type="ECO:0000313" key="11">
    <source>
        <dbReference type="Proteomes" id="UP001190700"/>
    </source>
</evidence>
<comment type="caution">
    <text evidence="10">The sequence shown here is derived from an EMBL/GenBank/DDBJ whole genome shotgun (WGS) entry which is preliminary data.</text>
</comment>
<feature type="transmembrane region" description="Helical" evidence="8">
    <location>
        <begin position="6"/>
        <end position="26"/>
    </location>
</feature>